<keyword evidence="1" id="KW-0597">Phosphoprotein</keyword>
<evidence type="ECO:0000259" key="3">
    <source>
        <dbReference type="PROSITE" id="PS50930"/>
    </source>
</evidence>
<dbReference type="STRING" id="502025.Hoch_4801"/>
<evidence type="ECO:0000313" key="4">
    <source>
        <dbReference type="EMBL" id="ACY17291.1"/>
    </source>
</evidence>
<feature type="modified residue" description="4-aspartylphosphate" evidence="1">
    <location>
        <position position="53"/>
    </location>
</feature>
<dbReference type="KEGG" id="hoh:Hoch_4801"/>
<dbReference type="AlphaFoldDB" id="D0LSR9"/>
<gene>
    <name evidence="4" type="ordered locus">Hoch_4801</name>
</gene>
<dbReference type="InterPro" id="IPR007492">
    <property type="entry name" value="LytTR_DNA-bd_dom"/>
</dbReference>
<dbReference type="GO" id="GO:0003677">
    <property type="term" value="F:DNA binding"/>
    <property type="evidence" value="ECO:0007669"/>
    <property type="project" value="InterPro"/>
</dbReference>
<dbReference type="Proteomes" id="UP000001880">
    <property type="component" value="Chromosome"/>
</dbReference>
<dbReference type="eggNOG" id="COG3279">
    <property type="taxonomic scope" value="Bacteria"/>
</dbReference>
<dbReference type="InterPro" id="IPR046947">
    <property type="entry name" value="LytR-like"/>
</dbReference>
<dbReference type="OrthoDB" id="1490554at2"/>
<dbReference type="SMART" id="SM00448">
    <property type="entry name" value="REC"/>
    <property type="match status" value="1"/>
</dbReference>
<proteinExistence type="predicted"/>
<feature type="domain" description="HTH LytTR-type" evidence="3">
    <location>
        <begin position="145"/>
        <end position="238"/>
    </location>
</feature>
<dbReference type="PROSITE" id="PS50930">
    <property type="entry name" value="HTH_LYTTR"/>
    <property type="match status" value="1"/>
</dbReference>
<dbReference type="InterPro" id="IPR011006">
    <property type="entry name" value="CheY-like_superfamily"/>
</dbReference>
<dbReference type="Pfam" id="PF04397">
    <property type="entry name" value="LytTR"/>
    <property type="match status" value="1"/>
</dbReference>
<evidence type="ECO:0000259" key="2">
    <source>
        <dbReference type="PROSITE" id="PS50110"/>
    </source>
</evidence>
<evidence type="ECO:0000313" key="5">
    <source>
        <dbReference type="Proteomes" id="UP000001880"/>
    </source>
</evidence>
<reference evidence="4 5" key="1">
    <citation type="journal article" date="2010" name="Stand. Genomic Sci.">
        <title>Complete genome sequence of Haliangium ochraceum type strain (SMP-2).</title>
        <authorList>
            <consortium name="US DOE Joint Genome Institute (JGI-PGF)"/>
            <person name="Ivanova N."/>
            <person name="Daum C."/>
            <person name="Lang E."/>
            <person name="Abt B."/>
            <person name="Kopitz M."/>
            <person name="Saunders E."/>
            <person name="Lapidus A."/>
            <person name="Lucas S."/>
            <person name="Glavina Del Rio T."/>
            <person name="Nolan M."/>
            <person name="Tice H."/>
            <person name="Copeland A."/>
            <person name="Cheng J.F."/>
            <person name="Chen F."/>
            <person name="Bruce D."/>
            <person name="Goodwin L."/>
            <person name="Pitluck S."/>
            <person name="Mavromatis K."/>
            <person name="Pati A."/>
            <person name="Mikhailova N."/>
            <person name="Chen A."/>
            <person name="Palaniappan K."/>
            <person name="Land M."/>
            <person name="Hauser L."/>
            <person name="Chang Y.J."/>
            <person name="Jeffries C.D."/>
            <person name="Detter J.C."/>
            <person name="Brettin T."/>
            <person name="Rohde M."/>
            <person name="Goker M."/>
            <person name="Bristow J."/>
            <person name="Markowitz V."/>
            <person name="Eisen J.A."/>
            <person name="Hugenholtz P."/>
            <person name="Kyrpides N.C."/>
            <person name="Klenk H.P."/>
        </authorList>
    </citation>
    <scope>NUCLEOTIDE SEQUENCE [LARGE SCALE GENOMIC DNA]</scope>
    <source>
        <strain evidence="5">DSM 14365 / CIP 107738 / JCM 11303 / AJ 13395 / SMP-2</strain>
    </source>
</reference>
<dbReference type="Pfam" id="PF00072">
    <property type="entry name" value="Response_reg"/>
    <property type="match status" value="1"/>
</dbReference>
<feature type="domain" description="Response regulatory" evidence="2">
    <location>
        <begin position="2"/>
        <end position="113"/>
    </location>
</feature>
<evidence type="ECO:0000256" key="1">
    <source>
        <dbReference type="PROSITE-ProRule" id="PRU00169"/>
    </source>
</evidence>
<protein>
    <submittedName>
        <fullName evidence="4">Two component transcriptional regulator, LytTR family</fullName>
    </submittedName>
</protein>
<dbReference type="HOGENOM" id="CLU_000445_14_1_7"/>
<keyword evidence="5" id="KW-1185">Reference proteome</keyword>
<dbReference type="RefSeq" id="WP_012829889.1">
    <property type="nucleotide sequence ID" value="NC_013440.1"/>
</dbReference>
<accession>D0LSR9</accession>
<dbReference type="InterPro" id="IPR001789">
    <property type="entry name" value="Sig_transdc_resp-reg_receiver"/>
</dbReference>
<dbReference type="Gene3D" id="3.40.50.2300">
    <property type="match status" value="1"/>
</dbReference>
<dbReference type="SMART" id="SM00850">
    <property type="entry name" value="LytTR"/>
    <property type="match status" value="1"/>
</dbReference>
<dbReference type="Gene3D" id="2.40.50.1020">
    <property type="entry name" value="LytTr DNA-binding domain"/>
    <property type="match status" value="1"/>
</dbReference>
<sequence length="240" mass="26172">MRVLVVDDEAPARQRLARMLARIPEVGDIAVADSAVAARALLRQSPPEVVLLDIHMPEIDGLTLLELEPAMPPVIFVTAYEQHAVRAFELAAVDYLLKPVNQARLEKALRRARALGASDIAALHGHMRPDAPPRLAARAGEVLRLFDPAQLTRIRAADKYAIIDMGGEEFVLDDSLTSLEKRLAPHGFVRVHRAELINLAAVRALHGSGSATEVELSDGQRAPVSRRLLAELKRRLGLAG</sequence>
<dbReference type="EMBL" id="CP001804">
    <property type="protein sequence ID" value="ACY17291.1"/>
    <property type="molecule type" value="Genomic_DNA"/>
</dbReference>
<dbReference type="GO" id="GO:0000156">
    <property type="term" value="F:phosphorelay response regulator activity"/>
    <property type="evidence" value="ECO:0007669"/>
    <property type="project" value="InterPro"/>
</dbReference>
<dbReference type="PANTHER" id="PTHR37299:SF1">
    <property type="entry name" value="STAGE 0 SPORULATION PROTEIN A HOMOLOG"/>
    <property type="match status" value="1"/>
</dbReference>
<dbReference type="PROSITE" id="PS50110">
    <property type="entry name" value="RESPONSE_REGULATORY"/>
    <property type="match status" value="1"/>
</dbReference>
<name>D0LSR9_HALO1</name>
<organism evidence="4 5">
    <name type="scientific">Haliangium ochraceum (strain DSM 14365 / JCM 11303 / SMP-2)</name>
    <dbReference type="NCBI Taxonomy" id="502025"/>
    <lineage>
        <taxon>Bacteria</taxon>
        <taxon>Pseudomonadati</taxon>
        <taxon>Myxococcota</taxon>
        <taxon>Polyangia</taxon>
        <taxon>Haliangiales</taxon>
        <taxon>Kofleriaceae</taxon>
        <taxon>Haliangium</taxon>
    </lineage>
</organism>
<dbReference type="PANTHER" id="PTHR37299">
    <property type="entry name" value="TRANSCRIPTIONAL REGULATOR-RELATED"/>
    <property type="match status" value="1"/>
</dbReference>
<dbReference type="SUPFAM" id="SSF52172">
    <property type="entry name" value="CheY-like"/>
    <property type="match status" value="1"/>
</dbReference>